<dbReference type="InterPro" id="IPR004394">
    <property type="entry name" value="Iojap/RsfS/C7orf30"/>
</dbReference>
<dbReference type="HAMAP" id="MF_01477">
    <property type="entry name" value="Iojap_RsfS"/>
    <property type="match status" value="1"/>
</dbReference>
<comment type="similarity">
    <text evidence="1">Belongs to the Iojap/RsfS family.</text>
</comment>
<dbReference type="AlphaFoldDB" id="A0A645E3B2"/>
<dbReference type="PANTHER" id="PTHR21043:SF0">
    <property type="entry name" value="MITOCHONDRIAL ASSEMBLY OF RIBOSOMAL LARGE SUBUNIT PROTEIN 1"/>
    <property type="match status" value="1"/>
</dbReference>
<sequence length="121" mass="14355">MNSDAKENVNELCRLLYEKKAQDIVIIDVRDKTIIADNFIICSGRSNQQVKALCDEIEEKAPQFGLELRRKEGYTMGRWIVMDFSDILVHIFHPEEREYYNIERLWKDNDNFTDYSALMET</sequence>
<dbReference type="EMBL" id="VSSQ01042673">
    <property type="protein sequence ID" value="MPM96284.1"/>
    <property type="molecule type" value="Genomic_DNA"/>
</dbReference>
<organism evidence="2">
    <name type="scientific">bioreactor metagenome</name>
    <dbReference type="NCBI Taxonomy" id="1076179"/>
    <lineage>
        <taxon>unclassified sequences</taxon>
        <taxon>metagenomes</taxon>
        <taxon>ecological metagenomes</taxon>
    </lineage>
</organism>
<dbReference type="NCBIfam" id="TIGR00090">
    <property type="entry name" value="rsfS_iojap_ybeB"/>
    <property type="match status" value="1"/>
</dbReference>
<dbReference type="InterPro" id="IPR043519">
    <property type="entry name" value="NT_sf"/>
</dbReference>
<evidence type="ECO:0000313" key="2">
    <source>
        <dbReference type="EMBL" id="MPM96284.1"/>
    </source>
</evidence>
<dbReference type="GO" id="GO:0090071">
    <property type="term" value="P:negative regulation of ribosome biogenesis"/>
    <property type="evidence" value="ECO:0007669"/>
    <property type="project" value="TreeGrafter"/>
</dbReference>
<comment type="caution">
    <text evidence="2">The sequence shown here is derived from an EMBL/GenBank/DDBJ whole genome shotgun (WGS) entry which is preliminary data.</text>
</comment>
<dbReference type="Pfam" id="PF02410">
    <property type="entry name" value="RsfS"/>
    <property type="match status" value="1"/>
</dbReference>
<protein>
    <submittedName>
        <fullName evidence="2">Ribosomal silencing factor RsfS</fullName>
    </submittedName>
</protein>
<accession>A0A645E3B2</accession>
<evidence type="ECO:0000256" key="1">
    <source>
        <dbReference type="ARBA" id="ARBA00010574"/>
    </source>
</evidence>
<proteinExistence type="inferred from homology"/>
<dbReference type="SUPFAM" id="SSF81301">
    <property type="entry name" value="Nucleotidyltransferase"/>
    <property type="match status" value="1"/>
</dbReference>
<dbReference type="GO" id="GO:0017148">
    <property type="term" value="P:negative regulation of translation"/>
    <property type="evidence" value="ECO:0007669"/>
    <property type="project" value="TreeGrafter"/>
</dbReference>
<dbReference type="GO" id="GO:0043023">
    <property type="term" value="F:ribosomal large subunit binding"/>
    <property type="evidence" value="ECO:0007669"/>
    <property type="project" value="TreeGrafter"/>
</dbReference>
<reference evidence="2" key="1">
    <citation type="submission" date="2019-08" db="EMBL/GenBank/DDBJ databases">
        <authorList>
            <person name="Kucharzyk K."/>
            <person name="Murdoch R.W."/>
            <person name="Higgins S."/>
            <person name="Loffler F."/>
        </authorList>
    </citation>
    <scope>NUCLEOTIDE SEQUENCE</scope>
</reference>
<name>A0A645E3B2_9ZZZZ</name>
<gene>
    <name evidence="2" type="primary">rsfS_36</name>
    <name evidence="2" type="ORF">SDC9_143442</name>
</gene>
<dbReference type="PANTHER" id="PTHR21043">
    <property type="entry name" value="IOJAP SUPERFAMILY ORTHOLOG"/>
    <property type="match status" value="1"/>
</dbReference>
<dbReference type="Gene3D" id="3.30.460.10">
    <property type="entry name" value="Beta Polymerase, domain 2"/>
    <property type="match status" value="1"/>
</dbReference>